<dbReference type="SUPFAM" id="SSF53254">
    <property type="entry name" value="Phosphoglycerate mutase-like"/>
    <property type="match status" value="1"/>
</dbReference>
<dbReference type="AlphaFoldDB" id="A0A1T3VUL5"/>
<dbReference type="Gene3D" id="3.40.50.1240">
    <property type="entry name" value="Phosphoglycerate mutase-like"/>
    <property type="match status" value="1"/>
</dbReference>
<evidence type="ECO:0000313" key="2">
    <source>
        <dbReference type="EMBL" id="OPE45825.1"/>
    </source>
</evidence>
<comment type="caution">
    <text evidence="2">The sequence shown here is derived from an EMBL/GenBank/DDBJ whole genome shotgun (WGS) entry which is preliminary data.</text>
</comment>
<proteinExistence type="predicted"/>
<sequence>MGSVFVAGALLAGAAIPASAAELMRVTFIRHGQSLGNASGTIDSSTPGPVLSELGQQQAAAVAARLGDKNYDGVYASTMVRTQLTAAPMSQYLGLPIKVLAGMREIEAGDYEGTPESEASSGYMLAPLAWSLQGNLDARIPGSLDGHEFNARVGGALQSIYDDGSRNAVVFSHGAAMMFWTFMNVDNLTAAQKMELLRASLRNTADVVIEGNPVPRLVAHESYPGHHTEHCRKEFGLVEGKNQDEQTIFLVNTP</sequence>
<evidence type="ECO:0000313" key="3">
    <source>
        <dbReference type="Proteomes" id="UP000191039"/>
    </source>
</evidence>
<dbReference type="GO" id="GO:0005737">
    <property type="term" value="C:cytoplasm"/>
    <property type="evidence" value="ECO:0007669"/>
    <property type="project" value="TreeGrafter"/>
</dbReference>
<keyword evidence="1" id="KW-0732">Signal</keyword>
<evidence type="ECO:0000256" key="1">
    <source>
        <dbReference type="SAM" id="SignalP"/>
    </source>
</evidence>
<dbReference type="InterPro" id="IPR029033">
    <property type="entry name" value="His_PPase_superfam"/>
</dbReference>
<dbReference type="PANTHER" id="PTHR48100:SF58">
    <property type="entry name" value="PE-PGRS FAMILY PROTEIN PE_PGRS11"/>
    <property type="match status" value="1"/>
</dbReference>
<dbReference type="EMBL" id="MIJD01000458">
    <property type="protein sequence ID" value="OPE45825.1"/>
    <property type="molecule type" value="Genomic_DNA"/>
</dbReference>
<evidence type="ECO:0008006" key="4">
    <source>
        <dbReference type="Google" id="ProtNLM"/>
    </source>
</evidence>
<dbReference type="SMART" id="SM00855">
    <property type="entry name" value="PGAM"/>
    <property type="match status" value="1"/>
</dbReference>
<gene>
    <name evidence="2" type="ORF">BV510_27380</name>
</gene>
<feature type="signal peptide" evidence="1">
    <location>
        <begin position="1"/>
        <end position="20"/>
    </location>
</feature>
<feature type="non-terminal residue" evidence="2">
    <location>
        <position position="254"/>
    </location>
</feature>
<feature type="chain" id="PRO_5012549504" description="Histidine phosphatase family protein" evidence="1">
    <location>
        <begin position="21"/>
        <end position="254"/>
    </location>
</feature>
<organism evidence="2 3">
    <name type="scientific">Mycolicibacterium diernhoferi</name>
    <dbReference type="NCBI Taxonomy" id="1801"/>
    <lineage>
        <taxon>Bacteria</taxon>
        <taxon>Bacillati</taxon>
        <taxon>Actinomycetota</taxon>
        <taxon>Actinomycetes</taxon>
        <taxon>Mycobacteriales</taxon>
        <taxon>Mycobacteriaceae</taxon>
        <taxon>Mycolicibacterium</taxon>
    </lineage>
</organism>
<dbReference type="InterPro" id="IPR013078">
    <property type="entry name" value="His_Pase_superF_clade-1"/>
</dbReference>
<name>A0A1T3VUL5_9MYCO</name>
<protein>
    <recommendedName>
        <fullName evidence="4">Histidine phosphatase family protein</fullName>
    </recommendedName>
</protein>
<dbReference type="PANTHER" id="PTHR48100">
    <property type="entry name" value="BROAD-SPECIFICITY PHOSPHATASE YOR283W-RELATED"/>
    <property type="match status" value="1"/>
</dbReference>
<reference evidence="2 3" key="1">
    <citation type="submission" date="2016-09" db="EMBL/GenBank/DDBJ databases">
        <title>genome sequences of unsequenced Mycobacteria.</title>
        <authorList>
            <person name="Greninger A.L."/>
            <person name="Jerome K.R."/>
            <person name="Mcnair B."/>
            <person name="Wallis C."/>
            <person name="Fang F."/>
        </authorList>
    </citation>
    <scope>NUCLEOTIDE SEQUENCE [LARGE SCALE GENOMIC DNA]</scope>
    <source>
        <strain evidence="2 3">BM1</strain>
    </source>
</reference>
<dbReference type="InterPro" id="IPR050275">
    <property type="entry name" value="PGM_Phosphatase"/>
</dbReference>
<accession>A0A1T3VUL5</accession>
<dbReference type="CDD" id="cd07067">
    <property type="entry name" value="HP_PGM_like"/>
    <property type="match status" value="1"/>
</dbReference>
<dbReference type="GO" id="GO:0016791">
    <property type="term" value="F:phosphatase activity"/>
    <property type="evidence" value="ECO:0007669"/>
    <property type="project" value="TreeGrafter"/>
</dbReference>
<dbReference type="Pfam" id="PF00300">
    <property type="entry name" value="His_Phos_1"/>
    <property type="match status" value="1"/>
</dbReference>
<dbReference type="Proteomes" id="UP000191039">
    <property type="component" value="Unassembled WGS sequence"/>
</dbReference>